<comment type="cofactor">
    <cofactor evidence="3">
        <name>Fe(2+)</name>
        <dbReference type="ChEBI" id="CHEBI:29033"/>
    </cofactor>
</comment>
<comment type="function">
    <text evidence="4">Catalyzes the dehydration of D-mannonate.</text>
</comment>
<dbReference type="PANTHER" id="PTHR30387">
    <property type="entry name" value="MANNONATE DEHYDRATASE"/>
    <property type="match status" value="1"/>
</dbReference>
<dbReference type="EC" id="4.2.1.8" evidence="7"/>
<reference evidence="11" key="1">
    <citation type="submission" date="2018-05" db="EMBL/GenBank/DDBJ databases">
        <authorList>
            <person name="Lanie J.A."/>
            <person name="Ng W.-L."/>
            <person name="Kazmierczak K.M."/>
            <person name="Andrzejewski T.M."/>
            <person name="Davidsen T.M."/>
            <person name="Wayne K.J."/>
            <person name="Tettelin H."/>
            <person name="Glass J.I."/>
            <person name="Rusch D."/>
            <person name="Podicherti R."/>
            <person name="Tsui H.-C.T."/>
            <person name="Winkler M.E."/>
        </authorList>
    </citation>
    <scope>NUCLEOTIDE SEQUENCE</scope>
</reference>
<dbReference type="SUPFAM" id="SSF51658">
    <property type="entry name" value="Xylose isomerase-like"/>
    <property type="match status" value="1"/>
</dbReference>
<dbReference type="AlphaFoldDB" id="A0A382E029"/>
<dbReference type="GO" id="GO:0030145">
    <property type="term" value="F:manganese ion binding"/>
    <property type="evidence" value="ECO:0007669"/>
    <property type="project" value="TreeGrafter"/>
</dbReference>
<keyword evidence="8" id="KW-0408">Iron</keyword>
<dbReference type="Pfam" id="PF03786">
    <property type="entry name" value="UxuA"/>
    <property type="match status" value="1"/>
</dbReference>
<dbReference type="GO" id="GO:0042840">
    <property type="term" value="P:D-glucuronate catabolic process"/>
    <property type="evidence" value="ECO:0007669"/>
    <property type="project" value="TreeGrafter"/>
</dbReference>
<name>A0A382E029_9ZZZZ</name>
<keyword evidence="9" id="KW-0464">Manganese</keyword>
<dbReference type="PANTHER" id="PTHR30387:SF2">
    <property type="entry name" value="MANNONATE DEHYDRATASE"/>
    <property type="match status" value="1"/>
</dbReference>
<evidence type="ECO:0000256" key="2">
    <source>
        <dbReference type="ARBA" id="ARBA00001936"/>
    </source>
</evidence>
<dbReference type="EMBL" id="UINC01041764">
    <property type="protein sequence ID" value="SVB43484.1"/>
    <property type="molecule type" value="Genomic_DNA"/>
</dbReference>
<keyword evidence="10" id="KW-0456">Lyase</keyword>
<comment type="similarity">
    <text evidence="6">Belongs to the mannonate dehydratase family.</text>
</comment>
<dbReference type="InterPro" id="IPR036237">
    <property type="entry name" value="Xyl_isomerase-like_sf"/>
</dbReference>
<comment type="cofactor">
    <cofactor evidence="2">
        <name>Mn(2+)</name>
        <dbReference type="ChEBI" id="CHEBI:29035"/>
    </cofactor>
</comment>
<evidence type="ECO:0000256" key="4">
    <source>
        <dbReference type="ARBA" id="ARBA00002713"/>
    </source>
</evidence>
<sequence length="316" mass="36480">MKLGLGLYKSLLNSTNFQFAKQAGATHLVVQLVDYVKGSKNPSLTKNYLDGWGVTYNRDKLWQYEDLMALKKEIESYGLKWEAIENFDPAHWYDILLDGPQKKVQIENLKQTLKMIGKVGIPIVGYYFSIAGVWGWTGKHTGRGNAKSIEFDQSLIDVNRPIPNGMVWNMQYDLDVNNGFIAPVSRPEMWERLQYFLNEIMPVAEENNIKLVAHPDDPPIKNMRGTARLFYRMEEYEKLLDLYDSPSNGFELCMGTVQEMEGSNLLDFLDKYSRLDKIGYIHYRNVIGKVPHYREAFVDEGDIDMIKAIEILKKNN</sequence>
<proteinExistence type="inferred from homology"/>
<evidence type="ECO:0000256" key="6">
    <source>
        <dbReference type="ARBA" id="ARBA00007389"/>
    </source>
</evidence>
<comment type="pathway">
    <text evidence="5">Carbohydrate metabolism; pentose and glucuronate interconversion.</text>
</comment>
<evidence type="ECO:0000256" key="1">
    <source>
        <dbReference type="ARBA" id="ARBA00001794"/>
    </source>
</evidence>
<evidence type="ECO:0000256" key="5">
    <source>
        <dbReference type="ARBA" id="ARBA00004892"/>
    </source>
</evidence>
<dbReference type="Gene3D" id="3.20.20.150">
    <property type="entry name" value="Divalent-metal-dependent TIM barrel enzymes"/>
    <property type="match status" value="1"/>
</dbReference>
<evidence type="ECO:0000256" key="9">
    <source>
        <dbReference type="ARBA" id="ARBA00023211"/>
    </source>
</evidence>
<feature type="non-terminal residue" evidence="11">
    <location>
        <position position="316"/>
    </location>
</feature>
<dbReference type="GO" id="GO:0008927">
    <property type="term" value="F:mannonate dehydratase activity"/>
    <property type="evidence" value="ECO:0007669"/>
    <property type="project" value="UniProtKB-EC"/>
</dbReference>
<accession>A0A382E029</accession>
<evidence type="ECO:0000256" key="7">
    <source>
        <dbReference type="ARBA" id="ARBA00012927"/>
    </source>
</evidence>
<organism evidence="11">
    <name type="scientific">marine metagenome</name>
    <dbReference type="NCBI Taxonomy" id="408172"/>
    <lineage>
        <taxon>unclassified sequences</taxon>
        <taxon>metagenomes</taxon>
        <taxon>ecological metagenomes</taxon>
    </lineage>
</organism>
<protein>
    <recommendedName>
        <fullName evidence="7">mannonate dehydratase</fullName>
        <ecNumber evidence="7">4.2.1.8</ecNumber>
    </recommendedName>
</protein>
<evidence type="ECO:0000256" key="3">
    <source>
        <dbReference type="ARBA" id="ARBA00001954"/>
    </source>
</evidence>
<evidence type="ECO:0000256" key="10">
    <source>
        <dbReference type="ARBA" id="ARBA00023239"/>
    </source>
</evidence>
<evidence type="ECO:0000256" key="8">
    <source>
        <dbReference type="ARBA" id="ARBA00023004"/>
    </source>
</evidence>
<dbReference type="InterPro" id="IPR004628">
    <property type="entry name" value="Man_deHydtase"/>
</dbReference>
<evidence type="ECO:0000313" key="11">
    <source>
        <dbReference type="EMBL" id="SVB43484.1"/>
    </source>
</evidence>
<dbReference type="GO" id="GO:0008198">
    <property type="term" value="F:ferrous iron binding"/>
    <property type="evidence" value="ECO:0007669"/>
    <property type="project" value="TreeGrafter"/>
</dbReference>
<gene>
    <name evidence="11" type="ORF">METZ01_LOCUS196338</name>
</gene>
<comment type="catalytic activity">
    <reaction evidence="1">
        <text>D-mannonate = 2-dehydro-3-deoxy-D-gluconate + H2O</text>
        <dbReference type="Rhea" id="RHEA:20097"/>
        <dbReference type="ChEBI" id="CHEBI:15377"/>
        <dbReference type="ChEBI" id="CHEBI:17767"/>
        <dbReference type="ChEBI" id="CHEBI:57990"/>
        <dbReference type="EC" id="4.2.1.8"/>
    </reaction>
</comment>